<protein>
    <recommendedName>
        <fullName evidence="4">RNase H type-1 domain-containing protein</fullName>
    </recommendedName>
</protein>
<evidence type="ECO:0000313" key="2">
    <source>
        <dbReference type="EMBL" id="PKI50048.1"/>
    </source>
</evidence>
<organism evidence="2 3">
    <name type="scientific">Punica granatum</name>
    <name type="common">Pomegranate</name>
    <dbReference type="NCBI Taxonomy" id="22663"/>
    <lineage>
        <taxon>Eukaryota</taxon>
        <taxon>Viridiplantae</taxon>
        <taxon>Streptophyta</taxon>
        <taxon>Embryophyta</taxon>
        <taxon>Tracheophyta</taxon>
        <taxon>Spermatophyta</taxon>
        <taxon>Magnoliopsida</taxon>
        <taxon>eudicotyledons</taxon>
        <taxon>Gunneridae</taxon>
        <taxon>Pentapetalae</taxon>
        <taxon>rosids</taxon>
        <taxon>malvids</taxon>
        <taxon>Myrtales</taxon>
        <taxon>Lythraceae</taxon>
        <taxon>Punica</taxon>
    </lineage>
</organism>
<keyword evidence="3" id="KW-1185">Reference proteome</keyword>
<evidence type="ECO:0008006" key="4">
    <source>
        <dbReference type="Google" id="ProtNLM"/>
    </source>
</evidence>
<dbReference type="AlphaFoldDB" id="A0A2I0J1D2"/>
<proteinExistence type="predicted"/>
<accession>A0A2I0J1D2</accession>
<reference evidence="2 3" key="1">
    <citation type="submission" date="2017-11" db="EMBL/GenBank/DDBJ databases">
        <title>De-novo sequencing of pomegranate (Punica granatum L.) genome.</title>
        <authorList>
            <person name="Akparov Z."/>
            <person name="Amiraslanov A."/>
            <person name="Hajiyeva S."/>
            <person name="Abbasov M."/>
            <person name="Kaur K."/>
            <person name="Hamwieh A."/>
            <person name="Solovyev V."/>
            <person name="Salamov A."/>
            <person name="Braich B."/>
            <person name="Kosarev P."/>
            <person name="Mahmoud A."/>
            <person name="Hajiyev E."/>
            <person name="Babayeva S."/>
            <person name="Izzatullayeva V."/>
            <person name="Mammadov A."/>
            <person name="Mammadov A."/>
            <person name="Sharifova S."/>
            <person name="Ojaghi J."/>
            <person name="Eynullazada K."/>
            <person name="Bayramov B."/>
            <person name="Abdulazimova A."/>
            <person name="Shahmuradov I."/>
        </authorList>
    </citation>
    <scope>NUCLEOTIDE SEQUENCE [LARGE SCALE GENOMIC DNA]</scope>
    <source>
        <strain evidence="3">cv. AG2017</strain>
        <tissue evidence="2">Leaf</tissue>
    </source>
</reference>
<feature type="region of interest" description="Disordered" evidence="1">
    <location>
        <begin position="57"/>
        <end position="106"/>
    </location>
</feature>
<feature type="compositionally biased region" description="Polar residues" evidence="1">
    <location>
        <begin position="84"/>
        <end position="106"/>
    </location>
</feature>
<name>A0A2I0J1D2_PUNGR</name>
<gene>
    <name evidence="2" type="ORF">CRG98_029548</name>
</gene>
<dbReference type="EMBL" id="PGOL01002154">
    <property type="protein sequence ID" value="PKI50048.1"/>
    <property type="molecule type" value="Genomic_DNA"/>
</dbReference>
<sequence>MAGVSSGSWLTSFPRRGLRRLERPLTNDLIREGIGDRRSPKVWKWIRWARPQQGWVKVNPDGSSSGNPGLAGASGVIRGEDGNGLTSLSTMSDSRLQSSPNYGGPS</sequence>
<comment type="caution">
    <text evidence="2">The sequence shown here is derived from an EMBL/GenBank/DDBJ whole genome shotgun (WGS) entry which is preliminary data.</text>
</comment>
<evidence type="ECO:0000313" key="3">
    <source>
        <dbReference type="Proteomes" id="UP000233551"/>
    </source>
</evidence>
<dbReference type="Proteomes" id="UP000233551">
    <property type="component" value="Unassembled WGS sequence"/>
</dbReference>
<evidence type="ECO:0000256" key="1">
    <source>
        <dbReference type="SAM" id="MobiDB-lite"/>
    </source>
</evidence>